<evidence type="ECO:0008006" key="4">
    <source>
        <dbReference type="Google" id="ProtNLM"/>
    </source>
</evidence>
<dbReference type="EMBL" id="AP018664">
    <property type="protein sequence ID" value="BBD99164.1"/>
    <property type="molecule type" value="Genomic_DNA"/>
</dbReference>
<protein>
    <recommendedName>
        <fullName evidence="4">Cobalamin ABC transporter</fullName>
    </recommendedName>
</protein>
<accession>A0A494W3N3</accession>
<keyword evidence="1" id="KW-0472">Membrane</keyword>
<sequence>MVRPSRHDLALFGALVLVMLATRTHYVSNLVHLPDTSLASFFVLGFFVRRPWAFAGLFLLAVVIDFIMIGWLGRSSFCVTPAYWMLAPAYGTMWLAGRFGAERLGPVASALPLLLLLLVAAAFLSQLFSSGGFYFLGDRFADPSLAGFLPRLARHFPLTLYSTLLWSAVAAGVYGLLSTARSLFAARASR</sequence>
<keyword evidence="1" id="KW-0812">Transmembrane</keyword>
<reference evidence="2 3" key="1">
    <citation type="submission" date="2018-05" db="EMBL/GenBank/DDBJ databases">
        <title>Complete Genome Sequence of the Nonylphenol-Degrading Bacterium Sphingobium amiense DSM 16289T.</title>
        <authorList>
            <person name="Ootsuka M."/>
            <person name="Nishizawa T."/>
            <person name="Ohta H."/>
        </authorList>
    </citation>
    <scope>NUCLEOTIDE SEQUENCE [LARGE SCALE GENOMIC DNA]</scope>
    <source>
        <strain evidence="2 3">DSM 16289</strain>
    </source>
</reference>
<gene>
    <name evidence="2" type="ORF">SAMIE_1026650</name>
</gene>
<evidence type="ECO:0000256" key="1">
    <source>
        <dbReference type="SAM" id="Phobius"/>
    </source>
</evidence>
<name>A0A494W3N3_9SPHN</name>
<evidence type="ECO:0000313" key="3">
    <source>
        <dbReference type="Proteomes" id="UP000279959"/>
    </source>
</evidence>
<dbReference type="AlphaFoldDB" id="A0A494W3N3"/>
<dbReference type="RefSeq" id="WP_066702009.1">
    <property type="nucleotide sequence ID" value="NZ_AP018664.1"/>
</dbReference>
<feature type="transmembrane region" description="Helical" evidence="1">
    <location>
        <begin position="53"/>
        <end position="71"/>
    </location>
</feature>
<organism evidence="2 3">
    <name type="scientific">Sphingobium amiense</name>
    <dbReference type="NCBI Taxonomy" id="135719"/>
    <lineage>
        <taxon>Bacteria</taxon>
        <taxon>Pseudomonadati</taxon>
        <taxon>Pseudomonadota</taxon>
        <taxon>Alphaproteobacteria</taxon>
        <taxon>Sphingomonadales</taxon>
        <taxon>Sphingomonadaceae</taxon>
        <taxon>Sphingobium</taxon>
    </lineage>
</organism>
<dbReference type="Proteomes" id="UP000279959">
    <property type="component" value="Chromosome"/>
</dbReference>
<keyword evidence="1" id="KW-1133">Transmembrane helix</keyword>
<feature type="transmembrane region" description="Helical" evidence="1">
    <location>
        <begin position="113"/>
        <end position="136"/>
    </location>
</feature>
<keyword evidence="3" id="KW-1185">Reference proteome</keyword>
<feature type="transmembrane region" description="Helical" evidence="1">
    <location>
        <begin position="156"/>
        <end position="177"/>
    </location>
</feature>
<dbReference type="KEGG" id="sami:SAMIE_1026650"/>
<proteinExistence type="predicted"/>
<evidence type="ECO:0000313" key="2">
    <source>
        <dbReference type="EMBL" id="BBD99164.1"/>
    </source>
</evidence>